<dbReference type="SUPFAM" id="SSF53067">
    <property type="entry name" value="Actin-like ATPase domain"/>
    <property type="match status" value="2"/>
</dbReference>
<evidence type="ECO:0000259" key="1">
    <source>
        <dbReference type="Pfam" id="PF01869"/>
    </source>
</evidence>
<keyword evidence="2" id="KW-0808">Transferase</keyword>
<dbReference type="Proteomes" id="UP000216035">
    <property type="component" value="Unassembled WGS sequence"/>
</dbReference>
<evidence type="ECO:0000313" key="2">
    <source>
        <dbReference type="EMBL" id="OYQ47397.1"/>
    </source>
</evidence>
<sequence length="283" mass="32527">MKLLVDSGSTKADWIAIDDNGKVVFTTQSLGLNPEVLTKEEVVERLNDRFDISHNKNNVTHLYFYGAGCGTDRMKNYLADVFTKYFPKAYISVQEDTYAAVYATTPKGEKAVVCILGTGSNCSYFDGNVLHQKVQSLGYIAMDDCSGNRFGRYLLRGYFFNKMPSLLAKEFEKEYNVDPDFIKHNLYKEPNPNAYLATFAKFLIKHKNSDFCQELIHAEMEKFVEFYILQYEEAKQYPIHFIGSIAFYLRDELEATLNKHGLKLGNVLRRPIDGLIQYHSFNK</sequence>
<dbReference type="Gene3D" id="3.30.420.40">
    <property type="match status" value="2"/>
</dbReference>
<proteinExistence type="predicted"/>
<name>A0A256A0S6_9FLAO</name>
<dbReference type="OrthoDB" id="871343at2"/>
<keyword evidence="3" id="KW-1185">Reference proteome</keyword>
<dbReference type="InterPro" id="IPR002731">
    <property type="entry name" value="ATPase_BadF"/>
</dbReference>
<organism evidence="2 3">
    <name type="scientific">Flavobacterium aurantiibacter</name>
    <dbReference type="NCBI Taxonomy" id="2023067"/>
    <lineage>
        <taxon>Bacteria</taxon>
        <taxon>Pseudomonadati</taxon>
        <taxon>Bacteroidota</taxon>
        <taxon>Flavobacteriia</taxon>
        <taxon>Flavobacteriales</taxon>
        <taxon>Flavobacteriaceae</taxon>
        <taxon>Flavobacterium</taxon>
    </lineage>
</organism>
<accession>A0A256A0S6</accession>
<dbReference type="Gene3D" id="1.10.720.160">
    <property type="match status" value="1"/>
</dbReference>
<protein>
    <submittedName>
        <fullName evidence="2">N-acetylglucosamine kinase</fullName>
    </submittedName>
</protein>
<gene>
    <name evidence="2" type="ORF">CHX27_03220</name>
</gene>
<feature type="domain" description="ATPase BadF/BadG/BcrA/BcrD type" evidence="1">
    <location>
        <begin position="5"/>
        <end position="151"/>
    </location>
</feature>
<dbReference type="RefSeq" id="WP_094485330.1">
    <property type="nucleotide sequence ID" value="NZ_NOXX01000146.1"/>
</dbReference>
<dbReference type="InterPro" id="IPR043129">
    <property type="entry name" value="ATPase_NBD"/>
</dbReference>
<dbReference type="EMBL" id="NOXX01000146">
    <property type="protein sequence ID" value="OYQ47397.1"/>
    <property type="molecule type" value="Genomic_DNA"/>
</dbReference>
<dbReference type="GO" id="GO:0016301">
    <property type="term" value="F:kinase activity"/>
    <property type="evidence" value="ECO:0007669"/>
    <property type="project" value="UniProtKB-KW"/>
</dbReference>
<comment type="caution">
    <text evidence="2">The sequence shown here is derived from an EMBL/GenBank/DDBJ whole genome shotgun (WGS) entry which is preliminary data.</text>
</comment>
<reference evidence="2 3" key="1">
    <citation type="submission" date="2017-07" db="EMBL/GenBank/DDBJ databases">
        <title>Flavobacterium cyanobacteriorum sp. nov., isolated from cyanobacterial aggregates in a eutrophic lake.</title>
        <authorList>
            <person name="Cai H."/>
        </authorList>
    </citation>
    <scope>NUCLEOTIDE SEQUENCE [LARGE SCALE GENOMIC DNA]</scope>
    <source>
        <strain evidence="2 3">TH167</strain>
    </source>
</reference>
<dbReference type="AlphaFoldDB" id="A0A256A0S6"/>
<dbReference type="CDD" id="cd24079">
    <property type="entry name" value="ASKHA_NBD_PG1100-like"/>
    <property type="match status" value="1"/>
</dbReference>
<keyword evidence="2" id="KW-0418">Kinase</keyword>
<dbReference type="Pfam" id="PF01869">
    <property type="entry name" value="BcrAD_BadFG"/>
    <property type="match status" value="1"/>
</dbReference>
<evidence type="ECO:0000313" key="3">
    <source>
        <dbReference type="Proteomes" id="UP000216035"/>
    </source>
</evidence>